<dbReference type="STRING" id="1797472.A2215_01120"/>
<keyword evidence="3" id="KW-1133">Transmembrane helix</keyword>
<dbReference type="SUPFAM" id="SSF56601">
    <property type="entry name" value="beta-lactamase/transpeptidase-like"/>
    <property type="match status" value="1"/>
</dbReference>
<reference evidence="6 7" key="1">
    <citation type="journal article" date="2016" name="Nat. Commun.">
        <title>Thousands of microbial genomes shed light on interconnected biogeochemical processes in an aquifer system.</title>
        <authorList>
            <person name="Anantharaman K."/>
            <person name="Brown C.T."/>
            <person name="Hug L.A."/>
            <person name="Sharon I."/>
            <person name="Castelle C.J."/>
            <person name="Probst A.J."/>
            <person name="Thomas B.C."/>
            <person name="Singh A."/>
            <person name="Wilkins M.J."/>
            <person name="Karaoz U."/>
            <person name="Brodie E.L."/>
            <person name="Williams K.H."/>
            <person name="Hubbard S.S."/>
            <person name="Banfield J.F."/>
        </authorList>
    </citation>
    <scope>NUCLEOTIDE SEQUENCE [LARGE SCALE GENOMIC DNA]</scope>
</reference>
<dbReference type="Gene3D" id="3.30.450.330">
    <property type="match status" value="1"/>
</dbReference>
<dbReference type="InterPro" id="IPR005311">
    <property type="entry name" value="PBP_dimer"/>
</dbReference>
<dbReference type="GO" id="GO:0005886">
    <property type="term" value="C:plasma membrane"/>
    <property type="evidence" value="ECO:0007669"/>
    <property type="project" value="TreeGrafter"/>
</dbReference>
<protein>
    <recommendedName>
        <fullName evidence="8">Penicillin-binding protein transpeptidase domain-containing protein</fullName>
    </recommendedName>
</protein>
<dbReference type="InterPro" id="IPR036138">
    <property type="entry name" value="PBP_dimer_sf"/>
</dbReference>
<keyword evidence="2 3" id="KW-0472">Membrane</keyword>
<feature type="domain" description="Penicillin-binding protein transpeptidase" evidence="4">
    <location>
        <begin position="248"/>
        <end position="561"/>
    </location>
</feature>
<dbReference type="Pfam" id="PF00905">
    <property type="entry name" value="Transpeptidase"/>
    <property type="match status" value="1"/>
</dbReference>
<dbReference type="InterPro" id="IPR012338">
    <property type="entry name" value="Beta-lactam/transpept-like"/>
</dbReference>
<dbReference type="Proteomes" id="UP000178583">
    <property type="component" value="Unassembled WGS sequence"/>
</dbReference>
<dbReference type="PANTHER" id="PTHR30627">
    <property type="entry name" value="PEPTIDOGLYCAN D,D-TRANSPEPTIDASE"/>
    <property type="match status" value="1"/>
</dbReference>
<dbReference type="Gene3D" id="3.90.1310.10">
    <property type="entry name" value="Penicillin-binding protein 2a (Domain 2)"/>
    <property type="match status" value="1"/>
</dbReference>
<accession>A0A1F5EES4</accession>
<dbReference type="PANTHER" id="PTHR30627:SF1">
    <property type="entry name" value="PEPTIDOGLYCAN D,D-TRANSPEPTIDASE FTSI"/>
    <property type="match status" value="1"/>
</dbReference>
<evidence type="ECO:0000256" key="3">
    <source>
        <dbReference type="SAM" id="Phobius"/>
    </source>
</evidence>
<proteinExistence type="predicted"/>
<dbReference type="EMBL" id="MEZY01000005">
    <property type="protein sequence ID" value="OGD65800.1"/>
    <property type="molecule type" value="Genomic_DNA"/>
</dbReference>
<dbReference type="GO" id="GO:0008658">
    <property type="term" value="F:penicillin binding"/>
    <property type="evidence" value="ECO:0007669"/>
    <property type="project" value="InterPro"/>
</dbReference>
<dbReference type="InterPro" id="IPR001460">
    <property type="entry name" value="PCN-bd_Tpept"/>
</dbReference>
<sequence>MSDTNSIERRFTILGVFVAFLLILILGRMFEKQVMQHDRYLALAEDQQRFEEIEVAQRGRIYVHDTIEGMDSLYPLAMDVKKYAVMVVPQHIKDKEGAASKLSGLTGVSRDEIFTKINNDKLYVPAIKRGLSLADADMIKKEKISGVYLIPENVRYYPEKSLASQLLGFVNAEGKGNYGVEGHYDKELLGTSGMMVGEQDTLGRVISLIENKDAQDGTSYVLTLDRSVQYFVEKSLREALEEYKADSGTVVVMDTQTGGIVAMASAPNYDPNNFRDYAEDSEGIFVNPAIAHLYEPGSIFKPLIMSAAIDTGAITPETKNTFDWHVFIQGYEIKTAERKAFGEEDMTQVLQNSDNVAMVWVSEQLGKENMYKYLTKFGVFDKTNIDLDTEVAGSAPALKEWRDINRATIAFGQGIALTPLEMVCAYTAIANNGIYLYPHMVDKIIAPGGSEKSVEKREGERVISEETSKKMREMLYQVVEKGHSWRAKVPGFKIGAKTGTAQIPKAGGGYEESEDGLGVFIHSLAGFAPVDNPRYAMLVKLDKPKTNKYSENTAAPLFGKISSFLLNYYYRLSPTEPVQ</sequence>
<evidence type="ECO:0000256" key="1">
    <source>
        <dbReference type="ARBA" id="ARBA00004370"/>
    </source>
</evidence>
<dbReference type="Pfam" id="PF03717">
    <property type="entry name" value="PBP_dimer"/>
    <property type="match status" value="1"/>
</dbReference>
<evidence type="ECO:0000259" key="4">
    <source>
        <dbReference type="Pfam" id="PF00905"/>
    </source>
</evidence>
<evidence type="ECO:0000256" key="2">
    <source>
        <dbReference type="ARBA" id="ARBA00023136"/>
    </source>
</evidence>
<keyword evidence="3" id="KW-0812">Transmembrane</keyword>
<gene>
    <name evidence="6" type="ORF">A2215_01120</name>
</gene>
<name>A0A1F5EES4_9BACT</name>
<comment type="subcellular location">
    <subcellularLocation>
        <location evidence="1">Membrane</location>
    </subcellularLocation>
</comment>
<dbReference type="GO" id="GO:0071555">
    <property type="term" value="P:cell wall organization"/>
    <property type="evidence" value="ECO:0007669"/>
    <property type="project" value="TreeGrafter"/>
</dbReference>
<comment type="caution">
    <text evidence="6">The sequence shown here is derived from an EMBL/GenBank/DDBJ whole genome shotgun (WGS) entry which is preliminary data.</text>
</comment>
<evidence type="ECO:0000313" key="6">
    <source>
        <dbReference type="EMBL" id="OGD65800.1"/>
    </source>
</evidence>
<feature type="domain" description="Penicillin-binding protein dimerisation" evidence="5">
    <location>
        <begin position="55"/>
        <end position="207"/>
    </location>
</feature>
<dbReference type="InterPro" id="IPR050515">
    <property type="entry name" value="Beta-lactam/transpept"/>
</dbReference>
<evidence type="ECO:0000259" key="5">
    <source>
        <dbReference type="Pfam" id="PF03717"/>
    </source>
</evidence>
<organism evidence="6 7">
    <name type="scientific">Candidatus Berkelbacteria bacterium RIFOXYA2_FULL_43_10</name>
    <dbReference type="NCBI Taxonomy" id="1797472"/>
    <lineage>
        <taxon>Bacteria</taxon>
        <taxon>Candidatus Berkelbacteria</taxon>
    </lineage>
</organism>
<dbReference type="AlphaFoldDB" id="A0A1F5EES4"/>
<dbReference type="Gene3D" id="3.40.710.10">
    <property type="entry name" value="DD-peptidase/beta-lactamase superfamily"/>
    <property type="match status" value="1"/>
</dbReference>
<dbReference type="SUPFAM" id="SSF56519">
    <property type="entry name" value="Penicillin binding protein dimerisation domain"/>
    <property type="match status" value="1"/>
</dbReference>
<evidence type="ECO:0008006" key="8">
    <source>
        <dbReference type="Google" id="ProtNLM"/>
    </source>
</evidence>
<feature type="transmembrane region" description="Helical" evidence="3">
    <location>
        <begin position="12"/>
        <end position="30"/>
    </location>
</feature>
<evidence type="ECO:0000313" key="7">
    <source>
        <dbReference type="Proteomes" id="UP000178583"/>
    </source>
</evidence>